<evidence type="ECO:0000256" key="8">
    <source>
        <dbReference type="ARBA" id="ARBA00023242"/>
    </source>
</evidence>
<dbReference type="GO" id="GO:0000822">
    <property type="term" value="F:inositol hexakisphosphate binding"/>
    <property type="evidence" value="ECO:0007669"/>
    <property type="project" value="TreeGrafter"/>
</dbReference>
<evidence type="ECO:0000313" key="13">
    <source>
        <dbReference type="Proteomes" id="UP000243459"/>
    </source>
</evidence>
<name>A0A5P1FWY2_ASPOF</name>
<proteinExistence type="inferred from homology"/>
<feature type="region of interest" description="Disordered" evidence="11">
    <location>
        <begin position="293"/>
        <end position="341"/>
    </location>
</feature>
<feature type="region of interest" description="Disordered" evidence="11">
    <location>
        <begin position="81"/>
        <end position="104"/>
    </location>
</feature>
<evidence type="ECO:0000256" key="6">
    <source>
        <dbReference type="ARBA" id="ARBA00023010"/>
    </source>
</evidence>
<dbReference type="GO" id="GO:0031369">
    <property type="term" value="F:translation initiation factor binding"/>
    <property type="evidence" value="ECO:0007669"/>
    <property type="project" value="TreeGrafter"/>
</dbReference>
<dbReference type="GO" id="GO:0016973">
    <property type="term" value="P:poly(A)+ mRNA export from nucleus"/>
    <property type="evidence" value="ECO:0007669"/>
    <property type="project" value="InterPro"/>
</dbReference>
<feature type="compositionally biased region" description="Basic and acidic residues" evidence="11">
    <location>
        <begin position="293"/>
        <end position="313"/>
    </location>
</feature>
<keyword evidence="3" id="KW-0813">Transport</keyword>
<dbReference type="Pfam" id="PF07817">
    <property type="entry name" value="GLE1"/>
    <property type="match status" value="1"/>
</dbReference>
<keyword evidence="7" id="KW-0906">Nuclear pore complex</keyword>
<dbReference type="Gene3D" id="1.25.40.510">
    <property type="entry name" value="GLE1-like"/>
    <property type="match status" value="1"/>
</dbReference>
<reference evidence="13" key="1">
    <citation type="journal article" date="2017" name="Nat. Commun.">
        <title>The asparagus genome sheds light on the origin and evolution of a young Y chromosome.</title>
        <authorList>
            <person name="Harkess A."/>
            <person name="Zhou J."/>
            <person name="Xu C."/>
            <person name="Bowers J.E."/>
            <person name="Van der Hulst R."/>
            <person name="Ayyampalayam S."/>
            <person name="Mercati F."/>
            <person name="Riccardi P."/>
            <person name="McKain M.R."/>
            <person name="Kakrana A."/>
            <person name="Tang H."/>
            <person name="Ray J."/>
            <person name="Groenendijk J."/>
            <person name="Arikit S."/>
            <person name="Mathioni S.M."/>
            <person name="Nakano M."/>
            <person name="Shan H."/>
            <person name="Telgmann-Rauber A."/>
            <person name="Kanno A."/>
            <person name="Yue Z."/>
            <person name="Chen H."/>
            <person name="Li W."/>
            <person name="Chen Y."/>
            <person name="Xu X."/>
            <person name="Zhang Y."/>
            <person name="Luo S."/>
            <person name="Chen H."/>
            <person name="Gao J."/>
            <person name="Mao Z."/>
            <person name="Pires J.C."/>
            <person name="Luo M."/>
            <person name="Kudrna D."/>
            <person name="Wing R.A."/>
            <person name="Meyers B.C."/>
            <person name="Yi K."/>
            <person name="Kong H."/>
            <person name="Lavrijsen P."/>
            <person name="Sunseri F."/>
            <person name="Falavigna A."/>
            <person name="Ye Y."/>
            <person name="Leebens-Mack J.H."/>
            <person name="Chen G."/>
        </authorList>
    </citation>
    <scope>NUCLEOTIDE SEQUENCE [LARGE SCALE GENOMIC DNA]</scope>
    <source>
        <strain evidence="13">cv. DH0086</strain>
    </source>
</reference>
<dbReference type="PANTHER" id="PTHR12960:SF0">
    <property type="entry name" value="MRNA EXPORT FACTOR GLE1"/>
    <property type="match status" value="1"/>
</dbReference>
<dbReference type="PANTHER" id="PTHR12960">
    <property type="entry name" value="GLE-1-RELATED"/>
    <property type="match status" value="1"/>
</dbReference>
<protein>
    <recommendedName>
        <fullName evidence="9">mRNA export factor GLE1</fullName>
    </recommendedName>
    <alternativeName>
        <fullName evidence="10">Nucleoporin GLE1</fullName>
    </alternativeName>
</protein>
<feature type="compositionally biased region" description="Acidic residues" evidence="11">
    <location>
        <begin position="85"/>
        <end position="104"/>
    </location>
</feature>
<dbReference type="InterPro" id="IPR038506">
    <property type="entry name" value="GLE1-like_sf"/>
</dbReference>
<dbReference type="Gramene" id="ONK81540">
    <property type="protein sequence ID" value="ONK81540"/>
    <property type="gene ID" value="A4U43_C01F30310"/>
</dbReference>
<dbReference type="OMA" id="VPANIHS"/>
<dbReference type="GO" id="GO:0005543">
    <property type="term" value="F:phospholipid binding"/>
    <property type="evidence" value="ECO:0007669"/>
    <property type="project" value="TreeGrafter"/>
</dbReference>
<dbReference type="GO" id="GO:0005737">
    <property type="term" value="C:cytoplasm"/>
    <property type="evidence" value="ECO:0007669"/>
    <property type="project" value="TreeGrafter"/>
</dbReference>
<comment type="subcellular location">
    <subcellularLocation>
        <location evidence="1">Nucleus</location>
        <location evidence="1">Nuclear pore complex</location>
    </subcellularLocation>
</comment>
<comment type="similarity">
    <text evidence="2">Belongs to the GLE1 family.</text>
</comment>
<keyword evidence="5" id="KW-0653">Protein transport</keyword>
<dbReference type="GO" id="GO:0015031">
    <property type="term" value="P:protein transport"/>
    <property type="evidence" value="ECO:0007669"/>
    <property type="project" value="UniProtKB-KW"/>
</dbReference>
<dbReference type="Proteomes" id="UP000243459">
    <property type="component" value="Chromosome 1"/>
</dbReference>
<evidence type="ECO:0000256" key="1">
    <source>
        <dbReference type="ARBA" id="ARBA00004567"/>
    </source>
</evidence>
<evidence type="ECO:0000256" key="3">
    <source>
        <dbReference type="ARBA" id="ARBA00022448"/>
    </source>
</evidence>
<evidence type="ECO:0000256" key="9">
    <source>
        <dbReference type="ARBA" id="ARBA00026227"/>
    </source>
</evidence>
<dbReference type="EMBL" id="CM007381">
    <property type="protein sequence ID" value="ONK81540.1"/>
    <property type="molecule type" value="Genomic_DNA"/>
</dbReference>
<evidence type="ECO:0000256" key="5">
    <source>
        <dbReference type="ARBA" id="ARBA00022927"/>
    </source>
</evidence>
<keyword evidence="4" id="KW-0509">mRNA transport</keyword>
<evidence type="ECO:0000256" key="10">
    <source>
        <dbReference type="ARBA" id="ARBA00029983"/>
    </source>
</evidence>
<dbReference type="AlphaFoldDB" id="A0A5P1FWY2"/>
<evidence type="ECO:0000256" key="7">
    <source>
        <dbReference type="ARBA" id="ARBA00023132"/>
    </source>
</evidence>
<keyword evidence="13" id="KW-1185">Reference proteome</keyword>
<evidence type="ECO:0000256" key="11">
    <source>
        <dbReference type="SAM" id="MobiDB-lite"/>
    </source>
</evidence>
<dbReference type="GO" id="GO:0044614">
    <property type="term" value="C:nuclear pore cytoplasmic filaments"/>
    <property type="evidence" value="ECO:0007669"/>
    <property type="project" value="TreeGrafter"/>
</dbReference>
<keyword evidence="8" id="KW-0539">Nucleus</keyword>
<keyword evidence="6" id="KW-0811">Translocation</keyword>
<evidence type="ECO:0000256" key="4">
    <source>
        <dbReference type="ARBA" id="ARBA00022816"/>
    </source>
</evidence>
<sequence>MQPGSDKGFIKLEPRCPQRSAIVASVDPEPNWTMNDLLTELNTLEEKLGYHSPSPLKQPPPGYQEILKVEELVSRGHKPFVMSISDDDTSGDDDAESYGESEDEVSEAKSLVAGARFSCNDLDFSDSEASEEELDINSTQSFLMHKNSLEEGTLFELEREHQQKVKEQVRSTLSALELDYEKNCYRSQHAVLQIEKYIEERRETDRSLDKQYRCKIAEVLDSHLSAIQRDHQKRSLIEEQRIKDDAAIEEAKRKEKAIYEEEVRREKAKAEAEAREKAAKLAEERRLALETAKKEAQEAARKEAERAAAEAAEKAAQNKVGSSAQNARERKEGSSSSDESGIKVMAADAALKSEANRLRIYNDVAKEIPSIPQKEFEKYGRKMFRIVSQITGTVEAVRSKAQDFISTINGSVLPHPISILVFAQKIVSFCETPRGNDDRFAFACACVILLVSSEVPVAMDFVLAELHKACIYTVPKHLHPSKPDAQSKDYWKMIGYREEDSKLESSQSYLKRLQPYMKLYAALVQTDMQGIRNPHGLEHGWAWLAMFLNTLPANRSTAFALDAFLRMTGFALYRRYKSQFIKILDVISRSYLPALKKRDDQKLGEIVNRLEGYLDDKAYLKEPEGWRLQEGYLLSEEFV</sequence>
<accession>A0A5P1FWY2</accession>
<dbReference type="InterPro" id="IPR012476">
    <property type="entry name" value="GLE1"/>
</dbReference>
<evidence type="ECO:0000256" key="2">
    <source>
        <dbReference type="ARBA" id="ARBA00011056"/>
    </source>
</evidence>
<organism evidence="12 13">
    <name type="scientific">Asparagus officinalis</name>
    <name type="common">Garden asparagus</name>
    <dbReference type="NCBI Taxonomy" id="4686"/>
    <lineage>
        <taxon>Eukaryota</taxon>
        <taxon>Viridiplantae</taxon>
        <taxon>Streptophyta</taxon>
        <taxon>Embryophyta</taxon>
        <taxon>Tracheophyta</taxon>
        <taxon>Spermatophyta</taxon>
        <taxon>Magnoliopsida</taxon>
        <taxon>Liliopsida</taxon>
        <taxon>Asparagales</taxon>
        <taxon>Asparagaceae</taxon>
        <taxon>Asparagoideae</taxon>
        <taxon>Asparagus</taxon>
    </lineage>
</organism>
<evidence type="ECO:0000313" key="12">
    <source>
        <dbReference type="EMBL" id="ONK81540.1"/>
    </source>
</evidence>
<gene>
    <name evidence="12" type="ORF">A4U43_C01F30310</name>
</gene>